<dbReference type="EC" id="2.7.7.65" evidence="5"/>
<evidence type="ECO:0000313" key="6">
    <source>
        <dbReference type="Proteomes" id="UP001596114"/>
    </source>
</evidence>
<dbReference type="Pfam" id="PF00990">
    <property type="entry name" value="GGDEF"/>
    <property type="match status" value="1"/>
</dbReference>
<dbReference type="InterPro" id="IPR029787">
    <property type="entry name" value="Nucleotide_cyclase"/>
</dbReference>
<organism evidence="5 6">
    <name type="scientific">Rhodanobacter ginsengisoli</name>
    <dbReference type="NCBI Taxonomy" id="418646"/>
    <lineage>
        <taxon>Bacteria</taxon>
        <taxon>Pseudomonadati</taxon>
        <taxon>Pseudomonadota</taxon>
        <taxon>Gammaproteobacteria</taxon>
        <taxon>Lysobacterales</taxon>
        <taxon>Rhodanobacteraceae</taxon>
        <taxon>Rhodanobacter</taxon>
    </lineage>
</organism>
<dbReference type="GO" id="GO:0052621">
    <property type="term" value="F:diguanylate cyclase activity"/>
    <property type="evidence" value="ECO:0007669"/>
    <property type="project" value="UniProtKB-EC"/>
</dbReference>
<dbReference type="SUPFAM" id="SSF55073">
    <property type="entry name" value="Nucleotide cyclase"/>
    <property type="match status" value="1"/>
</dbReference>
<dbReference type="RefSeq" id="WP_377321310.1">
    <property type="nucleotide sequence ID" value="NZ_JBHSNF010000003.1"/>
</dbReference>
<keyword evidence="2" id="KW-0175">Coiled coil</keyword>
<dbReference type="CDD" id="cd01949">
    <property type="entry name" value="GGDEF"/>
    <property type="match status" value="1"/>
</dbReference>
<evidence type="ECO:0000259" key="4">
    <source>
        <dbReference type="PROSITE" id="PS50887"/>
    </source>
</evidence>
<dbReference type="Gene3D" id="3.40.50.2300">
    <property type="match status" value="1"/>
</dbReference>
<dbReference type="Proteomes" id="UP001596114">
    <property type="component" value="Unassembled WGS sequence"/>
</dbReference>
<dbReference type="NCBIfam" id="TIGR00254">
    <property type="entry name" value="GGDEF"/>
    <property type="match status" value="1"/>
</dbReference>
<dbReference type="PROSITE" id="PS50110">
    <property type="entry name" value="RESPONSE_REGULATORY"/>
    <property type="match status" value="1"/>
</dbReference>
<gene>
    <name evidence="5" type="ORF">ACFPPA_14970</name>
</gene>
<dbReference type="PROSITE" id="PS50887">
    <property type="entry name" value="GGDEF"/>
    <property type="match status" value="1"/>
</dbReference>
<name>A0ABW0QQJ3_9GAMM</name>
<dbReference type="InterPro" id="IPR001789">
    <property type="entry name" value="Sig_transdc_resp-reg_receiver"/>
</dbReference>
<sequence>MNAPSPKILVVDDTHANIVAMRRLLAGCGAELIEAESGNRALALCLDHQFALILLDVNMPDMDGFEVAALLGESEQLCETPIIFVTAAYADDLNKLKGYRSGAVDYIAKPINDAILQSKVRVFLDLYNARMQLESTLNELSQRNQQLQVEIAERERIEKQVRHQATHDMLTGLPNRPLFHDRLHTATQRSVRHGTRFALLLLDVDGFKAVNDTHGHPTGDALLQAIATRLEAHGRANDTVARLGGDEFAVIMEDIDGLAPLLQRCQHICDELALPYPLHGRDGNAAVRVSVSIGIALWSADAPSDEHLIQAADRALYQAKDAGRNRYALAAPDQA</sequence>
<comment type="caution">
    <text evidence="5">The sequence shown here is derived from an EMBL/GenBank/DDBJ whole genome shotgun (WGS) entry which is preliminary data.</text>
</comment>
<keyword evidence="5" id="KW-0548">Nucleotidyltransferase</keyword>
<feature type="domain" description="Response regulatory" evidence="3">
    <location>
        <begin position="7"/>
        <end position="124"/>
    </location>
</feature>
<feature type="coiled-coil region" evidence="2">
    <location>
        <begin position="130"/>
        <end position="157"/>
    </location>
</feature>
<dbReference type="PANTHER" id="PTHR46663">
    <property type="entry name" value="DIGUANYLATE CYCLASE DGCT-RELATED"/>
    <property type="match status" value="1"/>
</dbReference>
<keyword evidence="5" id="KW-0808">Transferase</keyword>
<evidence type="ECO:0000256" key="2">
    <source>
        <dbReference type="SAM" id="Coils"/>
    </source>
</evidence>
<dbReference type="SUPFAM" id="SSF52172">
    <property type="entry name" value="CheY-like"/>
    <property type="match status" value="1"/>
</dbReference>
<dbReference type="Pfam" id="PF00072">
    <property type="entry name" value="Response_reg"/>
    <property type="match status" value="1"/>
</dbReference>
<dbReference type="InterPro" id="IPR011006">
    <property type="entry name" value="CheY-like_superfamily"/>
</dbReference>
<accession>A0ABW0QQJ3</accession>
<dbReference type="InterPro" id="IPR000160">
    <property type="entry name" value="GGDEF_dom"/>
</dbReference>
<dbReference type="SMART" id="SM00267">
    <property type="entry name" value="GGDEF"/>
    <property type="match status" value="1"/>
</dbReference>
<feature type="domain" description="GGDEF" evidence="4">
    <location>
        <begin position="195"/>
        <end position="332"/>
    </location>
</feature>
<dbReference type="Gene3D" id="3.30.70.270">
    <property type="match status" value="1"/>
</dbReference>
<reference evidence="6" key="1">
    <citation type="journal article" date="2019" name="Int. J. Syst. Evol. Microbiol.">
        <title>The Global Catalogue of Microorganisms (GCM) 10K type strain sequencing project: providing services to taxonomists for standard genome sequencing and annotation.</title>
        <authorList>
            <consortium name="The Broad Institute Genomics Platform"/>
            <consortium name="The Broad Institute Genome Sequencing Center for Infectious Disease"/>
            <person name="Wu L."/>
            <person name="Ma J."/>
        </authorList>
    </citation>
    <scope>NUCLEOTIDE SEQUENCE [LARGE SCALE GENOMIC DNA]</scope>
    <source>
        <strain evidence="6">CGMCC 1.16619</strain>
    </source>
</reference>
<dbReference type="InterPro" id="IPR043128">
    <property type="entry name" value="Rev_trsase/Diguanyl_cyclase"/>
</dbReference>
<keyword evidence="1" id="KW-0597">Phosphoprotein</keyword>
<dbReference type="SMART" id="SM00448">
    <property type="entry name" value="REC"/>
    <property type="match status" value="1"/>
</dbReference>
<evidence type="ECO:0000313" key="5">
    <source>
        <dbReference type="EMBL" id="MFC5527040.1"/>
    </source>
</evidence>
<dbReference type="EMBL" id="JBHSNF010000003">
    <property type="protein sequence ID" value="MFC5527040.1"/>
    <property type="molecule type" value="Genomic_DNA"/>
</dbReference>
<dbReference type="InterPro" id="IPR052163">
    <property type="entry name" value="DGC-Regulatory_Protein"/>
</dbReference>
<feature type="modified residue" description="4-aspartylphosphate" evidence="1">
    <location>
        <position position="56"/>
    </location>
</feature>
<protein>
    <submittedName>
        <fullName evidence="5">Diguanylate cyclase domain-containing protein</fullName>
        <ecNumber evidence="5">2.7.7.65</ecNumber>
    </submittedName>
</protein>
<keyword evidence="6" id="KW-1185">Reference proteome</keyword>
<evidence type="ECO:0000259" key="3">
    <source>
        <dbReference type="PROSITE" id="PS50110"/>
    </source>
</evidence>
<dbReference type="PANTHER" id="PTHR46663:SF2">
    <property type="entry name" value="GGDEF DOMAIN-CONTAINING PROTEIN"/>
    <property type="match status" value="1"/>
</dbReference>
<proteinExistence type="predicted"/>
<evidence type="ECO:0000256" key="1">
    <source>
        <dbReference type="PROSITE-ProRule" id="PRU00169"/>
    </source>
</evidence>